<dbReference type="Proteomes" id="UP000324585">
    <property type="component" value="Unassembled WGS sequence"/>
</dbReference>
<name>A0A5J4Z924_PORPP</name>
<accession>A0A5J4Z924</accession>
<dbReference type="CDD" id="cd02859">
    <property type="entry name" value="E_set_AMPKbeta_like_N"/>
    <property type="match status" value="1"/>
</dbReference>
<organism evidence="2 3">
    <name type="scientific">Porphyridium purpureum</name>
    <name type="common">Red alga</name>
    <name type="synonym">Porphyridium cruentum</name>
    <dbReference type="NCBI Taxonomy" id="35688"/>
    <lineage>
        <taxon>Eukaryota</taxon>
        <taxon>Rhodophyta</taxon>
        <taxon>Bangiophyceae</taxon>
        <taxon>Porphyridiales</taxon>
        <taxon>Porphyridiaceae</taxon>
        <taxon>Porphyridium</taxon>
    </lineage>
</organism>
<dbReference type="EMBL" id="VRMN01000001">
    <property type="protein sequence ID" value="KAA8499610.1"/>
    <property type="molecule type" value="Genomic_DNA"/>
</dbReference>
<proteinExistence type="predicted"/>
<evidence type="ECO:0000313" key="3">
    <source>
        <dbReference type="Proteomes" id="UP000324585"/>
    </source>
</evidence>
<evidence type="ECO:0000313" key="2">
    <source>
        <dbReference type="EMBL" id="KAA8499610.1"/>
    </source>
</evidence>
<dbReference type="InterPro" id="IPR032640">
    <property type="entry name" value="AMPK1_CBM"/>
</dbReference>
<dbReference type="PANTHER" id="PTHR10343">
    <property type="entry name" value="5'-AMP-ACTIVATED PROTEIN KINASE , BETA SUBUNIT"/>
    <property type="match status" value="1"/>
</dbReference>
<dbReference type="Pfam" id="PF16561">
    <property type="entry name" value="AMPK1_CBM"/>
    <property type="match status" value="1"/>
</dbReference>
<dbReference type="GO" id="GO:0005634">
    <property type="term" value="C:nucleus"/>
    <property type="evidence" value="ECO:0007669"/>
    <property type="project" value="TreeGrafter"/>
</dbReference>
<keyword evidence="3" id="KW-1185">Reference proteome</keyword>
<dbReference type="SUPFAM" id="SSF81296">
    <property type="entry name" value="E set domains"/>
    <property type="match status" value="1"/>
</dbReference>
<dbReference type="GO" id="GO:0007165">
    <property type="term" value="P:signal transduction"/>
    <property type="evidence" value="ECO:0007669"/>
    <property type="project" value="TreeGrafter"/>
</dbReference>
<gene>
    <name evidence="2" type="ORF">FVE85_7195</name>
</gene>
<feature type="domain" description="AMP-activated protein kinase glycogen-binding" evidence="1">
    <location>
        <begin position="585"/>
        <end position="659"/>
    </location>
</feature>
<dbReference type="GO" id="GO:0005737">
    <property type="term" value="C:cytoplasm"/>
    <property type="evidence" value="ECO:0007669"/>
    <property type="project" value="TreeGrafter"/>
</dbReference>
<dbReference type="PANTHER" id="PTHR10343:SF94">
    <property type="entry name" value="MDG1P"/>
    <property type="match status" value="1"/>
</dbReference>
<dbReference type="InterPro" id="IPR050827">
    <property type="entry name" value="CRP1_MDG1_kinase"/>
</dbReference>
<sequence>MLVSEEPRARRSPFHASSVLMQLACRVAHEILICKGDVHRDWQGCVGRARAQLEQQSAPDAEILVVPLRAVVLTKAALVRDAVIAFAVMGDAAKIARSAQSGEKVVCVVNARRSGPQLPVLVRLRELEETNATDQDVCCVWTGMKGAKYPVEYSHPLSKEEWFSVSELAHARKFLVMEPKSVGLFRLVRVSAPKLIQNGSGIGLVSQNVLLSDSLTRFAMLASAEAAMRNAFVQHVCAMSSSGAGALACLVEMFADLLSRFPEQDDIFKRIVLKLARALAMGGSIESQHAGVSVLATLAVLTRRAKNARLRAVARDILKHDAICEPGAFVMAAHSQHHDVMLAFGRFLKEHGHNVHVLLLCEDVKEEERCFASSRPGLKDGQSFKQVALFPERVRCFSAQLVDGTSVHIVGRKAQSTDEIDASHLNGSESVAAFLSCVCESPPRMVISTGASLSNLGLSFKERRGKGPGRDQTAFVHLLDLAERVDSEQTKRFSFDGIISQNEEQRTALCTMIEKDWTLERLHVHIHGGSDQASAATRIQALYSVIGKTYFPAQAVIRAAYSLESTQEPEQRNSTHLLEAAKRASFSWPSRGAQTVWLVGSFDSWATPGTPLDADLQLQMYLPVGRHFYKYIVDGQWLNDEQAPVTADESGFLNNVIVI</sequence>
<keyword evidence="2" id="KW-0808">Transferase</keyword>
<protein>
    <submittedName>
        <fullName evidence="2">5'-AMP-activated protein kinase subunit beta-1</fullName>
    </submittedName>
</protein>
<evidence type="ECO:0000259" key="1">
    <source>
        <dbReference type="Pfam" id="PF16561"/>
    </source>
</evidence>
<dbReference type="InterPro" id="IPR014756">
    <property type="entry name" value="Ig_E-set"/>
</dbReference>
<dbReference type="InterPro" id="IPR013783">
    <property type="entry name" value="Ig-like_fold"/>
</dbReference>
<dbReference type="Gene3D" id="2.60.40.10">
    <property type="entry name" value="Immunoglobulins"/>
    <property type="match status" value="1"/>
</dbReference>
<dbReference type="OrthoDB" id="5873279at2759"/>
<keyword evidence="2" id="KW-0418">Kinase</keyword>
<dbReference type="GO" id="GO:0019901">
    <property type="term" value="F:protein kinase binding"/>
    <property type="evidence" value="ECO:0007669"/>
    <property type="project" value="TreeGrafter"/>
</dbReference>
<reference evidence="3" key="1">
    <citation type="journal article" date="2019" name="Nat. Commun.">
        <title>Expansion of phycobilisome linker gene families in mesophilic red algae.</title>
        <authorList>
            <person name="Lee J."/>
            <person name="Kim D."/>
            <person name="Bhattacharya D."/>
            <person name="Yoon H.S."/>
        </authorList>
    </citation>
    <scope>NUCLEOTIDE SEQUENCE [LARGE SCALE GENOMIC DNA]</scope>
    <source>
        <strain evidence="3">CCMP 1328</strain>
    </source>
</reference>
<dbReference type="GO" id="GO:0016301">
    <property type="term" value="F:kinase activity"/>
    <property type="evidence" value="ECO:0007669"/>
    <property type="project" value="UniProtKB-KW"/>
</dbReference>
<dbReference type="GO" id="GO:0031588">
    <property type="term" value="C:nucleotide-activated protein kinase complex"/>
    <property type="evidence" value="ECO:0007669"/>
    <property type="project" value="TreeGrafter"/>
</dbReference>
<dbReference type="AlphaFoldDB" id="A0A5J4Z924"/>
<comment type="caution">
    <text evidence="2">The sequence shown here is derived from an EMBL/GenBank/DDBJ whole genome shotgun (WGS) entry which is preliminary data.</text>
</comment>